<keyword evidence="7" id="KW-0030">Aminoacyl-tRNA synthetase</keyword>
<evidence type="ECO:0000256" key="7">
    <source>
        <dbReference type="ARBA" id="ARBA00023146"/>
    </source>
</evidence>
<evidence type="ECO:0000256" key="2">
    <source>
        <dbReference type="ARBA" id="ARBA00012831"/>
    </source>
</evidence>
<organism evidence="11 12">
    <name type="scientific">Remersonia thermophila</name>
    <dbReference type="NCBI Taxonomy" id="72144"/>
    <lineage>
        <taxon>Eukaryota</taxon>
        <taxon>Fungi</taxon>
        <taxon>Dikarya</taxon>
        <taxon>Ascomycota</taxon>
        <taxon>Pezizomycotina</taxon>
        <taxon>Sordariomycetes</taxon>
        <taxon>Sordariomycetidae</taxon>
        <taxon>Sordariales</taxon>
        <taxon>Sordariales incertae sedis</taxon>
        <taxon>Remersonia</taxon>
    </lineage>
</organism>
<evidence type="ECO:0000256" key="6">
    <source>
        <dbReference type="ARBA" id="ARBA00022917"/>
    </source>
</evidence>
<dbReference type="Pfam" id="PF03129">
    <property type="entry name" value="HGTP_anticodon"/>
    <property type="match status" value="1"/>
</dbReference>
<dbReference type="PANTHER" id="PTHR42753:SF2">
    <property type="entry name" value="PROLINE--TRNA LIGASE"/>
    <property type="match status" value="1"/>
</dbReference>
<dbReference type="GeneID" id="98122964"/>
<dbReference type="RefSeq" id="XP_070868629.1">
    <property type="nucleotide sequence ID" value="XM_071008320.1"/>
</dbReference>
<dbReference type="Gene3D" id="3.40.50.800">
    <property type="entry name" value="Anticodon-binding domain"/>
    <property type="match status" value="1"/>
</dbReference>
<protein>
    <recommendedName>
        <fullName evidence="2">proline--tRNA ligase</fullName>
        <ecNumber evidence="2">6.1.1.15</ecNumber>
    </recommendedName>
    <alternativeName>
        <fullName evidence="8">Prolyl-tRNA synthetase</fullName>
    </alternativeName>
</protein>
<evidence type="ECO:0000256" key="8">
    <source>
        <dbReference type="ARBA" id="ARBA00029731"/>
    </source>
</evidence>
<comment type="catalytic activity">
    <reaction evidence="9">
        <text>tRNA(Pro) + L-proline + ATP = L-prolyl-tRNA(Pro) + AMP + diphosphate</text>
        <dbReference type="Rhea" id="RHEA:14305"/>
        <dbReference type="Rhea" id="RHEA-COMP:9700"/>
        <dbReference type="Rhea" id="RHEA-COMP:9702"/>
        <dbReference type="ChEBI" id="CHEBI:30616"/>
        <dbReference type="ChEBI" id="CHEBI:33019"/>
        <dbReference type="ChEBI" id="CHEBI:60039"/>
        <dbReference type="ChEBI" id="CHEBI:78442"/>
        <dbReference type="ChEBI" id="CHEBI:78532"/>
        <dbReference type="ChEBI" id="CHEBI:456215"/>
        <dbReference type="EC" id="6.1.1.15"/>
    </reaction>
</comment>
<evidence type="ECO:0000256" key="9">
    <source>
        <dbReference type="ARBA" id="ARBA00047671"/>
    </source>
</evidence>
<dbReference type="InterPro" id="IPR002314">
    <property type="entry name" value="aa-tRNA-synt_IIb"/>
</dbReference>
<dbReference type="InterPro" id="IPR006195">
    <property type="entry name" value="aa-tRNA-synth_II"/>
</dbReference>
<dbReference type="InterPro" id="IPR036621">
    <property type="entry name" value="Anticodon-bd_dom_sf"/>
</dbReference>
<comment type="similarity">
    <text evidence="1">Belongs to the class-II aminoacyl-tRNA synthetase family.</text>
</comment>
<dbReference type="Pfam" id="PF00587">
    <property type="entry name" value="tRNA-synt_2b"/>
    <property type="match status" value="1"/>
</dbReference>
<dbReference type="SUPFAM" id="SSF52954">
    <property type="entry name" value="Class II aaRS ABD-related"/>
    <property type="match status" value="1"/>
</dbReference>
<dbReference type="Gene3D" id="3.30.930.10">
    <property type="entry name" value="Bira Bifunctional Protein, Domain 2"/>
    <property type="match status" value="2"/>
</dbReference>
<keyword evidence="5" id="KW-0067">ATP-binding</keyword>
<accession>A0ABR4DHU3</accession>
<dbReference type="InterPro" id="IPR002316">
    <property type="entry name" value="Pro-tRNA-ligase_IIa"/>
</dbReference>
<keyword evidence="4" id="KW-0547">Nucleotide-binding</keyword>
<dbReference type="Proteomes" id="UP001600064">
    <property type="component" value="Unassembled WGS sequence"/>
</dbReference>
<dbReference type="InterPro" id="IPR050062">
    <property type="entry name" value="Pro-tRNA_synthetase"/>
</dbReference>
<evidence type="ECO:0000259" key="10">
    <source>
        <dbReference type="PROSITE" id="PS50862"/>
    </source>
</evidence>
<comment type="caution">
    <text evidence="11">The sequence shown here is derived from an EMBL/GenBank/DDBJ whole genome shotgun (WGS) entry which is preliminary data.</text>
</comment>
<dbReference type="SUPFAM" id="SSF55681">
    <property type="entry name" value="Class II aaRS and biotin synthetases"/>
    <property type="match status" value="1"/>
</dbReference>
<dbReference type="InterPro" id="IPR045864">
    <property type="entry name" value="aa-tRNA-synth_II/BPL/LPL"/>
</dbReference>
<keyword evidence="12" id="KW-1185">Reference proteome</keyword>
<sequence length="574" mass="63160">MALSAVARLSRLWFPSGGIAASATEDAHSKLIRAGFLRQSNSGMFHMLPLGHRVQDKVERLVAKHMDDYLGASRVSLSSISAESLWEKSGRLSDVASELFRFTDRRDVSYLLAPTHEEEITTLVSRSVKSYKELPLRLYQITRKYRDEFRPRHGLLRGREFVMKDLYTFDTDVESALKTYDEVQAVYARLFSSLRLPVLAAKASSGSMGGNLSHEYHLPTPHGEDRVISCYSCDYTVNEEVADASPLGEVAPDTPVEIWRGITKDRTTLVNVWYPKWERLRDSGELREYTSEDINLAAVKALVPDLDTGVSDALSFWSTAIASGTQTATVLINVVDPRVKSTLPRYLNSAASELPGWPSAIGSPKTLATTLCHSEGRDGEPLSLLRIHTGDKCPRCSSGRLKVEKAMELGHTFFLGTRYSAPLGAAVALPSSPQPSPMQMGCHGVGISRVVGATAEHFADQKGLNWPMAIAPYSCVIIPGKDATDNDAQEVFHAINAVSGPGMETLDVALDDREKSLPWKLSDADLIGFPLIVVLGREWRSAGRVELQCRRLGIKQSVELSDLPGMVQHLHSEL</sequence>
<dbReference type="PANTHER" id="PTHR42753">
    <property type="entry name" value="MITOCHONDRIAL RIBOSOME PROTEIN L39/PROLYL-TRNA LIGASE FAMILY MEMBER"/>
    <property type="match status" value="1"/>
</dbReference>
<evidence type="ECO:0000256" key="3">
    <source>
        <dbReference type="ARBA" id="ARBA00022598"/>
    </source>
</evidence>
<feature type="domain" description="Aminoacyl-transfer RNA synthetases class-II family profile" evidence="10">
    <location>
        <begin position="51"/>
        <end position="467"/>
    </location>
</feature>
<dbReference type="EMBL" id="JAZGUE010000002">
    <property type="protein sequence ID" value="KAL2269905.1"/>
    <property type="molecule type" value="Genomic_DNA"/>
</dbReference>
<keyword evidence="3" id="KW-0436">Ligase</keyword>
<reference evidence="11 12" key="1">
    <citation type="journal article" date="2024" name="Commun. Biol.">
        <title>Comparative genomic analysis of thermophilic fungi reveals convergent evolutionary adaptations and gene losses.</title>
        <authorList>
            <person name="Steindorff A.S."/>
            <person name="Aguilar-Pontes M.V."/>
            <person name="Robinson A.J."/>
            <person name="Andreopoulos B."/>
            <person name="LaButti K."/>
            <person name="Kuo A."/>
            <person name="Mondo S."/>
            <person name="Riley R."/>
            <person name="Otillar R."/>
            <person name="Haridas S."/>
            <person name="Lipzen A."/>
            <person name="Grimwood J."/>
            <person name="Schmutz J."/>
            <person name="Clum A."/>
            <person name="Reid I.D."/>
            <person name="Moisan M.C."/>
            <person name="Butler G."/>
            <person name="Nguyen T.T.M."/>
            <person name="Dewar K."/>
            <person name="Conant G."/>
            <person name="Drula E."/>
            <person name="Henrissat B."/>
            <person name="Hansel C."/>
            <person name="Singer S."/>
            <person name="Hutchinson M.I."/>
            <person name="de Vries R.P."/>
            <person name="Natvig D.O."/>
            <person name="Powell A.J."/>
            <person name="Tsang A."/>
            <person name="Grigoriev I.V."/>
        </authorList>
    </citation>
    <scope>NUCLEOTIDE SEQUENCE [LARGE SCALE GENOMIC DNA]</scope>
    <source>
        <strain evidence="11 12">ATCC 22073</strain>
    </source>
</reference>
<evidence type="ECO:0000313" key="12">
    <source>
        <dbReference type="Proteomes" id="UP001600064"/>
    </source>
</evidence>
<name>A0ABR4DHU3_9PEZI</name>
<evidence type="ECO:0000313" key="11">
    <source>
        <dbReference type="EMBL" id="KAL2269905.1"/>
    </source>
</evidence>
<dbReference type="PRINTS" id="PR01046">
    <property type="entry name" value="TRNASYNTHPRO"/>
</dbReference>
<gene>
    <name evidence="11" type="ORF">VTJ83DRAFT_2089</name>
</gene>
<dbReference type="InterPro" id="IPR004154">
    <property type="entry name" value="Anticodon-bd"/>
</dbReference>
<evidence type="ECO:0000256" key="5">
    <source>
        <dbReference type="ARBA" id="ARBA00022840"/>
    </source>
</evidence>
<evidence type="ECO:0000256" key="4">
    <source>
        <dbReference type="ARBA" id="ARBA00022741"/>
    </source>
</evidence>
<keyword evidence="6" id="KW-0648">Protein biosynthesis</keyword>
<evidence type="ECO:0000256" key="1">
    <source>
        <dbReference type="ARBA" id="ARBA00008226"/>
    </source>
</evidence>
<dbReference type="EC" id="6.1.1.15" evidence="2"/>
<dbReference type="PROSITE" id="PS50862">
    <property type="entry name" value="AA_TRNA_LIGASE_II"/>
    <property type="match status" value="1"/>
</dbReference>
<proteinExistence type="inferred from homology"/>